<name>A0A1V2LGM2_PICKU</name>
<dbReference type="PROSITE" id="PS00183">
    <property type="entry name" value="UBC_1"/>
    <property type="match status" value="1"/>
</dbReference>
<reference evidence="9" key="2">
    <citation type="submission" date="2017-01" db="EMBL/GenBank/DDBJ databases">
        <authorList>
            <person name="Mah S.A."/>
            <person name="Swanson W.J."/>
            <person name="Moy G.W."/>
            <person name="Vacquier V.D."/>
        </authorList>
    </citation>
    <scope>NUCLEOTIDE SEQUENCE [LARGE SCALE GENOMIC DNA]</scope>
    <source>
        <strain evidence="9">129</strain>
    </source>
</reference>
<reference evidence="8 11" key="3">
    <citation type="submission" date="2018-06" db="EMBL/GenBank/DDBJ databases">
        <title>Population genomics shows no distinction between pathogenic Candida krusei and environmental Pichia kudriavzevii: One species, four names.</title>
        <authorList>
            <person name="Douglass A.P."/>
            <person name="Offei B."/>
            <person name="Braun-Galleani S."/>
            <person name="Coughlan A.Y."/>
            <person name="Martos A."/>
            <person name="Ortiz-Merino R.A."/>
            <person name="Byrne K.P."/>
            <person name="Wolfe K.H."/>
        </authorList>
    </citation>
    <scope>NUCLEOTIDE SEQUENCE [LARGE SCALE GENOMIC DNA]</scope>
    <source>
        <strain evidence="8 11">CBS573</strain>
    </source>
</reference>
<dbReference type="CDD" id="cd23808">
    <property type="entry name" value="UBCc_UBE2W"/>
    <property type="match status" value="1"/>
</dbReference>
<dbReference type="InterPro" id="IPR000608">
    <property type="entry name" value="UBC"/>
</dbReference>
<dbReference type="Proteomes" id="UP000249293">
    <property type="component" value="Chromosome 2"/>
</dbReference>
<evidence type="ECO:0000313" key="9">
    <source>
        <dbReference type="EMBL" id="ONH71121.1"/>
    </source>
</evidence>
<dbReference type="STRING" id="4909.A0A1V2LGM2"/>
<evidence type="ECO:0000313" key="11">
    <source>
        <dbReference type="Proteomes" id="UP000249293"/>
    </source>
</evidence>
<dbReference type="GO" id="GO:0016740">
    <property type="term" value="F:transferase activity"/>
    <property type="evidence" value="ECO:0007669"/>
    <property type="project" value="UniProtKB-KW"/>
</dbReference>
<feature type="active site" description="Glycyl thioester intermediate" evidence="5">
    <location>
        <position position="88"/>
    </location>
</feature>
<dbReference type="Pfam" id="PF00179">
    <property type="entry name" value="UQ_con"/>
    <property type="match status" value="1"/>
</dbReference>
<comment type="similarity">
    <text evidence="6">Belongs to the ubiquitin-conjugating enzyme family.</text>
</comment>
<dbReference type="SUPFAM" id="SSF54495">
    <property type="entry name" value="UBC-like"/>
    <property type="match status" value="1"/>
</dbReference>
<evidence type="ECO:0000256" key="6">
    <source>
        <dbReference type="RuleBase" id="RU362109"/>
    </source>
</evidence>
<dbReference type="InterPro" id="IPR016135">
    <property type="entry name" value="UBQ-conjugating_enzyme/RWD"/>
</dbReference>
<reference evidence="10" key="1">
    <citation type="journal article" date="2017" name="Genome Announc.">
        <title>Genome sequences of Cyberlindnera fabianii 65, Pichia kudriavzevii 129, and Saccharomyces cerevisiae 131 isolated from fermented masau fruits in Zimbabwe.</title>
        <authorList>
            <person name="van Rijswijck I.M.H."/>
            <person name="Derks M.F.L."/>
            <person name="Abee T."/>
            <person name="de Ridder D."/>
            <person name="Smid E.J."/>
        </authorList>
    </citation>
    <scope>NUCLEOTIDE SEQUENCE [LARGE SCALE GENOMIC DNA]</scope>
    <source>
        <strain evidence="10">129</strain>
    </source>
</reference>
<dbReference type="InterPro" id="IPR050113">
    <property type="entry name" value="Ub_conjugating_enzyme"/>
</dbReference>
<dbReference type="OrthoDB" id="406833at2759"/>
<keyword evidence="3 6" id="KW-0833">Ubl conjugation pathway</keyword>
<dbReference type="EMBL" id="CP028774">
    <property type="protein sequence ID" value="AWU76059.1"/>
    <property type="molecule type" value="Genomic_DNA"/>
</dbReference>
<feature type="domain" description="UBC core" evidence="7">
    <location>
        <begin position="1"/>
        <end position="148"/>
    </location>
</feature>
<dbReference type="InterPro" id="IPR023313">
    <property type="entry name" value="UBQ-conjugating_AS"/>
</dbReference>
<evidence type="ECO:0000313" key="8">
    <source>
        <dbReference type="EMBL" id="AWU76059.1"/>
    </source>
</evidence>
<sequence>MSRRLLKEIRDLVGVTEENPTLKLVSPPHSLAQIEVSISVPENPLYSGQTFVVSYTPGGDYPFHPPTVVFNGNTIPLHPHVYSNGHICLNILYDGWTPVQTLLSVVLSLQSMLAGNSLAERPPDDDLHCGRGSSDPQKTRWVFHDDNV</sequence>
<keyword evidence="2 6" id="KW-0547">Nucleotide-binding</keyword>
<dbReference type="Proteomes" id="UP000189274">
    <property type="component" value="Unassembled WGS sequence"/>
</dbReference>
<evidence type="ECO:0000256" key="5">
    <source>
        <dbReference type="PROSITE-ProRule" id="PRU10133"/>
    </source>
</evidence>
<protein>
    <submittedName>
        <fullName evidence="9">Ubiquitin-conjugating enzyme E2 W</fullName>
    </submittedName>
</protein>
<evidence type="ECO:0000259" key="7">
    <source>
        <dbReference type="PROSITE" id="PS50127"/>
    </source>
</evidence>
<keyword evidence="1" id="KW-0808">Transferase</keyword>
<dbReference type="GO" id="GO:0005524">
    <property type="term" value="F:ATP binding"/>
    <property type="evidence" value="ECO:0007669"/>
    <property type="project" value="UniProtKB-UniRule"/>
</dbReference>
<dbReference type="PANTHER" id="PTHR24067">
    <property type="entry name" value="UBIQUITIN-CONJUGATING ENZYME E2"/>
    <property type="match status" value="1"/>
</dbReference>
<dbReference type="EMBL" id="MQVM01000042">
    <property type="protein sequence ID" value="ONH71121.1"/>
    <property type="molecule type" value="Genomic_DNA"/>
</dbReference>
<evidence type="ECO:0000256" key="1">
    <source>
        <dbReference type="ARBA" id="ARBA00022679"/>
    </source>
</evidence>
<proteinExistence type="inferred from homology"/>
<evidence type="ECO:0000256" key="2">
    <source>
        <dbReference type="ARBA" id="ARBA00022741"/>
    </source>
</evidence>
<keyword evidence="11" id="KW-1185">Reference proteome</keyword>
<keyword evidence="4 6" id="KW-0067">ATP-binding</keyword>
<evidence type="ECO:0000256" key="3">
    <source>
        <dbReference type="ARBA" id="ARBA00022786"/>
    </source>
</evidence>
<dbReference type="SMART" id="SM00212">
    <property type="entry name" value="UBCc"/>
    <property type="match status" value="1"/>
</dbReference>
<evidence type="ECO:0000256" key="4">
    <source>
        <dbReference type="ARBA" id="ARBA00022840"/>
    </source>
</evidence>
<dbReference type="PROSITE" id="PS50127">
    <property type="entry name" value="UBC_2"/>
    <property type="match status" value="1"/>
</dbReference>
<organism evidence="9 10">
    <name type="scientific">Pichia kudriavzevii</name>
    <name type="common">Yeast</name>
    <name type="synonym">Issatchenkia orientalis</name>
    <dbReference type="NCBI Taxonomy" id="4909"/>
    <lineage>
        <taxon>Eukaryota</taxon>
        <taxon>Fungi</taxon>
        <taxon>Dikarya</taxon>
        <taxon>Ascomycota</taxon>
        <taxon>Saccharomycotina</taxon>
        <taxon>Pichiomycetes</taxon>
        <taxon>Pichiales</taxon>
        <taxon>Pichiaceae</taxon>
        <taxon>Pichia</taxon>
    </lineage>
</organism>
<dbReference type="Gene3D" id="3.10.110.10">
    <property type="entry name" value="Ubiquitin Conjugating Enzyme"/>
    <property type="match status" value="1"/>
</dbReference>
<evidence type="ECO:0000313" key="10">
    <source>
        <dbReference type="Proteomes" id="UP000189274"/>
    </source>
</evidence>
<accession>A0A1V2LGM2</accession>
<dbReference type="VEuPathDB" id="FungiDB:C5L36_0B12860"/>
<gene>
    <name evidence="9" type="ORF">BOH78_4744</name>
    <name evidence="8" type="ORF">C5L36_0B12860</name>
</gene>
<dbReference type="AlphaFoldDB" id="A0A1V2LGM2"/>